<name>A0A5B8LWQ2_9HYPH</name>
<dbReference type="InterPro" id="IPR011577">
    <property type="entry name" value="Cyt_b561_bac/Ni-Hgenase"/>
</dbReference>
<feature type="transmembrane region" description="Helical" evidence="13">
    <location>
        <begin position="20"/>
        <end position="43"/>
    </location>
</feature>
<dbReference type="GO" id="GO:0046872">
    <property type="term" value="F:metal ion binding"/>
    <property type="evidence" value="ECO:0007669"/>
    <property type="project" value="UniProtKB-KW"/>
</dbReference>
<evidence type="ECO:0000313" key="15">
    <source>
        <dbReference type="EMBL" id="QDZ12114.1"/>
    </source>
</evidence>
<keyword evidence="16" id="KW-1185">Reference proteome</keyword>
<keyword evidence="8" id="KW-0249">Electron transport</keyword>
<dbReference type="KEGG" id="dea:FPZ08_16000"/>
<keyword evidence="6 13" id="KW-0812">Transmembrane</keyword>
<dbReference type="AlphaFoldDB" id="A0A5B8LWQ2"/>
<feature type="domain" description="Cytochrome b561 bacterial/Ni-hydrogenase" evidence="14">
    <location>
        <begin position="16"/>
        <end position="181"/>
    </location>
</feature>
<feature type="transmembrane region" description="Helical" evidence="13">
    <location>
        <begin position="145"/>
        <end position="168"/>
    </location>
</feature>
<dbReference type="InterPro" id="IPR016174">
    <property type="entry name" value="Di-haem_cyt_TM"/>
</dbReference>
<evidence type="ECO:0000256" key="9">
    <source>
        <dbReference type="ARBA" id="ARBA00022989"/>
    </source>
</evidence>
<dbReference type="OrthoDB" id="7280471at2"/>
<feature type="transmembrane region" description="Helical" evidence="13">
    <location>
        <begin position="55"/>
        <end position="78"/>
    </location>
</feature>
<evidence type="ECO:0000256" key="11">
    <source>
        <dbReference type="ARBA" id="ARBA00023136"/>
    </source>
</evidence>
<evidence type="ECO:0000256" key="6">
    <source>
        <dbReference type="ARBA" id="ARBA00022692"/>
    </source>
</evidence>
<evidence type="ECO:0000313" key="16">
    <source>
        <dbReference type="Proteomes" id="UP000315364"/>
    </source>
</evidence>
<dbReference type="Proteomes" id="UP000315364">
    <property type="component" value="Chromosome"/>
</dbReference>
<accession>A0A5B8LWQ2</accession>
<evidence type="ECO:0000256" key="13">
    <source>
        <dbReference type="SAM" id="Phobius"/>
    </source>
</evidence>
<sequence length="185" mass="19500">MPRKEPVMPLTSSPTRYGSVAIAIHWITALAILGMLASGLTAANTEDEAVKLTLLRGHAITGALIGVLTLLRIVWWLFLDRRPADATGLSRGQVLASHVVHYGLYAVILVMVSSGIATLILSGGGAQLAGAAPLPLPDFTLAPPFTVHGLLARALIVLLIGHIGAALWHQFVRRGRLLARMGLGS</sequence>
<dbReference type="EMBL" id="CP042304">
    <property type="protein sequence ID" value="QDZ12114.1"/>
    <property type="molecule type" value="Genomic_DNA"/>
</dbReference>
<reference evidence="15 16" key="1">
    <citation type="submission" date="2019-07" db="EMBL/GenBank/DDBJ databases">
        <title>Full genome sequence of Devosia sp. Gsoil 520.</title>
        <authorList>
            <person name="Im W.-T."/>
        </authorList>
    </citation>
    <scope>NUCLEOTIDE SEQUENCE [LARGE SCALE GENOMIC DNA]</scope>
    <source>
        <strain evidence="15 16">Gsoil 520</strain>
    </source>
</reference>
<evidence type="ECO:0000256" key="1">
    <source>
        <dbReference type="ARBA" id="ARBA00001970"/>
    </source>
</evidence>
<evidence type="ECO:0000256" key="12">
    <source>
        <dbReference type="ARBA" id="ARBA00037975"/>
    </source>
</evidence>
<dbReference type="GO" id="GO:0005886">
    <property type="term" value="C:plasma membrane"/>
    <property type="evidence" value="ECO:0007669"/>
    <property type="project" value="UniProtKB-SubCell"/>
</dbReference>
<keyword evidence="7" id="KW-0479">Metal-binding</keyword>
<dbReference type="InterPro" id="IPR052168">
    <property type="entry name" value="Cytochrome_b561_oxidase"/>
</dbReference>
<gene>
    <name evidence="15" type="ORF">FPZ08_16000</name>
</gene>
<comment type="subcellular location">
    <subcellularLocation>
        <location evidence="2">Cell membrane</location>
        <topology evidence="2">Multi-pass membrane protein</topology>
    </subcellularLocation>
</comment>
<keyword evidence="5" id="KW-0349">Heme</keyword>
<dbReference type="SUPFAM" id="SSF81342">
    <property type="entry name" value="Transmembrane di-heme cytochromes"/>
    <property type="match status" value="1"/>
</dbReference>
<keyword evidence="11 13" id="KW-0472">Membrane</keyword>
<keyword evidence="10" id="KW-0408">Iron</keyword>
<dbReference type="GO" id="GO:0020037">
    <property type="term" value="F:heme binding"/>
    <property type="evidence" value="ECO:0007669"/>
    <property type="project" value="TreeGrafter"/>
</dbReference>
<comment type="cofactor">
    <cofactor evidence="1">
        <name>heme b</name>
        <dbReference type="ChEBI" id="CHEBI:60344"/>
    </cofactor>
</comment>
<dbReference type="Pfam" id="PF01292">
    <property type="entry name" value="Ni_hydr_CYTB"/>
    <property type="match status" value="1"/>
</dbReference>
<evidence type="ECO:0000256" key="3">
    <source>
        <dbReference type="ARBA" id="ARBA00022448"/>
    </source>
</evidence>
<evidence type="ECO:0000256" key="7">
    <source>
        <dbReference type="ARBA" id="ARBA00022723"/>
    </source>
</evidence>
<keyword evidence="9 13" id="KW-1133">Transmembrane helix</keyword>
<evidence type="ECO:0000256" key="5">
    <source>
        <dbReference type="ARBA" id="ARBA00022617"/>
    </source>
</evidence>
<evidence type="ECO:0000256" key="4">
    <source>
        <dbReference type="ARBA" id="ARBA00022475"/>
    </source>
</evidence>
<feature type="transmembrane region" description="Helical" evidence="13">
    <location>
        <begin position="99"/>
        <end position="125"/>
    </location>
</feature>
<dbReference type="PANTHER" id="PTHR30529">
    <property type="entry name" value="CYTOCHROME B561"/>
    <property type="match status" value="1"/>
</dbReference>
<dbReference type="PANTHER" id="PTHR30529:SF1">
    <property type="entry name" value="CYTOCHROME B561 HOMOLOG 2"/>
    <property type="match status" value="1"/>
</dbReference>
<organism evidence="15 16">
    <name type="scientific">Devosia ginsengisoli</name>
    <dbReference type="NCBI Taxonomy" id="400770"/>
    <lineage>
        <taxon>Bacteria</taxon>
        <taxon>Pseudomonadati</taxon>
        <taxon>Pseudomonadota</taxon>
        <taxon>Alphaproteobacteria</taxon>
        <taxon>Hyphomicrobiales</taxon>
        <taxon>Devosiaceae</taxon>
        <taxon>Devosia</taxon>
    </lineage>
</organism>
<keyword evidence="3" id="KW-0813">Transport</keyword>
<dbReference type="GO" id="GO:0022904">
    <property type="term" value="P:respiratory electron transport chain"/>
    <property type="evidence" value="ECO:0007669"/>
    <property type="project" value="InterPro"/>
</dbReference>
<evidence type="ECO:0000256" key="2">
    <source>
        <dbReference type="ARBA" id="ARBA00004651"/>
    </source>
</evidence>
<evidence type="ECO:0000256" key="10">
    <source>
        <dbReference type="ARBA" id="ARBA00023004"/>
    </source>
</evidence>
<evidence type="ECO:0000256" key="8">
    <source>
        <dbReference type="ARBA" id="ARBA00022982"/>
    </source>
</evidence>
<protein>
    <submittedName>
        <fullName evidence="15">Cytochrome b</fullName>
    </submittedName>
</protein>
<proteinExistence type="inferred from homology"/>
<evidence type="ECO:0000259" key="14">
    <source>
        <dbReference type="Pfam" id="PF01292"/>
    </source>
</evidence>
<comment type="similarity">
    <text evidence="12">Belongs to the cytochrome b561 family.</text>
</comment>
<dbReference type="GO" id="GO:0009055">
    <property type="term" value="F:electron transfer activity"/>
    <property type="evidence" value="ECO:0007669"/>
    <property type="project" value="InterPro"/>
</dbReference>
<dbReference type="Gene3D" id="1.20.950.20">
    <property type="entry name" value="Transmembrane di-heme cytochromes, Chain C"/>
    <property type="match status" value="1"/>
</dbReference>
<keyword evidence="4" id="KW-1003">Cell membrane</keyword>